<dbReference type="AlphaFoldDB" id="B6G956"/>
<reference evidence="1 2" key="2">
    <citation type="submission" date="2008-10" db="EMBL/GenBank/DDBJ databases">
        <authorList>
            <person name="Fulton L."/>
            <person name="Clifton S."/>
            <person name="Fulton B."/>
            <person name="Xu J."/>
            <person name="Minx P."/>
            <person name="Pepin K.H."/>
            <person name="Johnson M."/>
            <person name="Thiruvilangam P."/>
            <person name="Bhonagiri V."/>
            <person name="Nash W.E."/>
            <person name="Mardis E.R."/>
            <person name="Wilson R.K."/>
        </authorList>
    </citation>
    <scope>NUCLEOTIDE SEQUENCE [LARGE SCALE GENOMIC DNA]</scope>
    <source>
        <strain evidence="1 2">DSM 13279</strain>
    </source>
</reference>
<dbReference type="HOGENOM" id="CLU_3078744_0_0_11"/>
<name>B6G956_9ACTN</name>
<keyword evidence="2" id="KW-1185">Reference proteome</keyword>
<proteinExistence type="predicted"/>
<comment type="caution">
    <text evidence="1">The sequence shown here is derived from an EMBL/GenBank/DDBJ whole genome shotgun (WGS) entry which is preliminary data.</text>
</comment>
<dbReference type="EMBL" id="ABXJ01000031">
    <property type="protein sequence ID" value="EEA91174.1"/>
    <property type="molecule type" value="Genomic_DNA"/>
</dbReference>
<evidence type="ECO:0000313" key="1">
    <source>
        <dbReference type="EMBL" id="EEA91174.1"/>
    </source>
</evidence>
<organism evidence="1 2">
    <name type="scientific">Collinsella stercoris DSM 13279</name>
    <dbReference type="NCBI Taxonomy" id="445975"/>
    <lineage>
        <taxon>Bacteria</taxon>
        <taxon>Bacillati</taxon>
        <taxon>Actinomycetota</taxon>
        <taxon>Coriobacteriia</taxon>
        <taxon>Coriobacteriales</taxon>
        <taxon>Coriobacteriaceae</taxon>
        <taxon>Collinsella</taxon>
    </lineage>
</organism>
<sequence>MSSVAHEDWLPVRACLPAWTRLTRAYGCTCEPICTCESVCHCSPVRDFVGYR</sequence>
<dbReference type="Proteomes" id="UP000003560">
    <property type="component" value="Unassembled WGS sequence"/>
</dbReference>
<accession>B6G956</accession>
<protein>
    <submittedName>
        <fullName evidence="1">Uncharacterized protein</fullName>
    </submittedName>
</protein>
<gene>
    <name evidence="1" type="ORF">COLSTE_00597</name>
</gene>
<evidence type="ECO:0000313" key="2">
    <source>
        <dbReference type="Proteomes" id="UP000003560"/>
    </source>
</evidence>
<reference evidence="1 2" key="1">
    <citation type="submission" date="2008-10" db="EMBL/GenBank/DDBJ databases">
        <title>Draft genome sequence of Collinsella stercoris (DSM 13279).</title>
        <authorList>
            <person name="Sudarsanam P."/>
            <person name="Ley R."/>
            <person name="Guruge J."/>
            <person name="Turnbaugh P.J."/>
            <person name="Mahowald M."/>
            <person name="Liep D."/>
            <person name="Gordon J."/>
        </authorList>
    </citation>
    <scope>NUCLEOTIDE SEQUENCE [LARGE SCALE GENOMIC DNA]</scope>
    <source>
        <strain evidence="1 2">DSM 13279</strain>
    </source>
</reference>
<dbReference type="STRING" id="445975.COLSTE_00597"/>